<dbReference type="InterPro" id="IPR004358">
    <property type="entry name" value="Sig_transdc_His_kin-like_C"/>
</dbReference>
<evidence type="ECO:0000256" key="6">
    <source>
        <dbReference type="ARBA" id="ARBA00022777"/>
    </source>
</evidence>
<dbReference type="SUPFAM" id="SSF55874">
    <property type="entry name" value="ATPase domain of HSP90 chaperone/DNA topoisomerase II/histidine kinase"/>
    <property type="match status" value="1"/>
</dbReference>
<dbReference type="Pfam" id="PF00512">
    <property type="entry name" value="HisKA"/>
    <property type="match status" value="1"/>
</dbReference>
<dbReference type="SMART" id="SM00387">
    <property type="entry name" value="HATPase_c"/>
    <property type="match status" value="1"/>
</dbReference>
<feature type="transmembrane region" description="Helical" evidence="9">
    <location>
        <begin position="169"/>
        <end position="190"/>
    </location>
</feature>
<evidence type="ECO:0000256" key="9">
    <source>
        <dbReference type="SAM" id="Phobius"/>
    </source>
</evidence>
<dbReference type="GO" id="GO:0004721">
    <property type="term" value="F:phosphoprotein phosphatase activity"/>
    <property type="evidence" value="ECO:0007669"/>
    <property type="project" value="TreeGrafter"/>
</dbReference>
<dbReference type="EC" id="2.7.13.3" evidence="3"/>
<dbReference type="Gene3D" id="1.10.287.130">
    <property type="match status" value="1"/>
</dbReference>
<dbReference type="PANTHER" id="PTHR45453:SF1">
    <property type="entry name" value="PHOSPHATE REGULON SENSOR PROTEIN PHOR"/>
    <property type="match status" value="1"/>
</dbReference>
<reference evidence="11" key="1">
    <citation type="journal article" date="2021" name="PeerJ">
        <title>Extensive microbial diversity within the chicken gut microbiome revealed by metagenomics and culture.</title>
        <authorList>
            <person name="Gilroy R."/>
            <person name="Ravi A."/>
            <person name="Getino M."/>
            <person name="Pursley I."/>
            <person name="Horton D.L."/>
            <person name="Alikhan N.F."/>
            <person name="Baker D."/>
            <person name="Gharbi K."/>
            <person name="Hall N."/>
            <person name="Watson M."/>
            <person name="Adriaenssens E.M."/>
            <person name="Foster-Nyarko E."/>
            <person name="Jarju S."/>
            <person name="Secka A."/>
            <person name="Antonio M."/>
            <person name="Oren A."/>
            <person name="Chaudhuri R.R."/>
            <person name="La Ragione R."/>
            <person name="Hildebrand F."/>
            <person name="Pallen M.J."/>
        </authorList>
    </citation>
    <scope>NUCLEOTIDE SEQUENCE</scope>
    <source>
        <strain evidence="11">ChiSxjej1B13-11774</strain>
    </source>
</reference>
<dbReference type="GO" id="GO:0000155">
    <property type="term" value="F:phosphorelay sensor kinase activity"/>
    <property type="evidence" value="ECO:0007669"/>
    <property type="project" value="InterPro"/>
</dbReference>
<dbReference type="InterPro" id="IPR005467">
    <property type="entry name" value="His_kinase_dom"/>
</dbReference>
<dbReference type="EMBL" id="DXBP01000064">
    <property type="protein sequence ID" value="HIZ43016.1"/>
    <property type="molecule type" value="Genomic_DNA"/>
</dbReference>
<evidence type="ECO:0000259" key="10">
    <source>
        <dbReference type="PROSITE" id="PS50109"/>
    </source>
</evidence>
<reference evidence="11" key="2">
    <citation type="submission" date="2021-04" db="EMBL/GenBank/DDBJ databases">
        <authorList>
            <person name="Gilroy R."/>
        </authorList>
    </citation>
    <scope>NUCLEOTIDE SEQUENCE</scope>
    <source>
        <strain evidence="11">ChiSxjej1B13-11774</strain>
    </source>
</reference>
<keyword evidence="5" id="KW-0808">Transferase</keyword>
<dbReference type="InterPro" id="IPR036097">
    <property type="entry name" value="HisK_dim/P_sf"/>
</dbReference>
<evidence type="ECO:0000256" key="5">
    <source>
        <dbReference type="ARBA" id="ARBA00022679"/>
    </source>
</evidence>
<comment type="catalytic activity">
    <reaction evidence="1">
        <text>ATP + protein L-histidine = ADP + protein N-phospho-L-histidine.</text>
        <dbReference type="EC" id="2.7.13.3"/>
    </reaction>
</comment>
<evidence type="ECO:0000256" key="3">
    <source>
        <dbReference type="ARBA" id="ARBA00012438"/>
    </source>
</evidence>
<dbReference type="PANTHER" id="PTHR45453">
    <property type="entry name" value="PHOSPHATE REGULON SENSOR PROTEIN PHOR"/>
    <property type="match status" value="1"/>
</dbReference>
<keyword evidence="7" id="KW-0902">Two-component regulatory system</keyword>
<dbReference type="PRINTS" id="PR00344">
    <property type="entry name" value="BCTRLSENSOR"/>
</dbReference>
<evidence type="ECO:0000256" key="7">
    <source>
        <dbReference type="ARBA" id="ARBA00023012"/>
    </source>
</evidence>
<dbReference type="InterPro" id="IPR050351">
    <property type="entry name" value="BphY/WalK/GraS-like"/>
</dbReference>
<gene>
    <name evidence="11" type="ORF">H9811_10715</name>
</gene>
<evidence type="ECO:0000313" key="11">
    <source>
        <dbReference type="EMBL" id="HIZ43016.1"/>
    </source>
</evidence>
<keyword evidence="6 11" id="KW-0418">Kinase</keyword>
<accession>A0A9D2ETN4</accession>
<dbReference type="PROSITE" id="PS50109">
    <property type="entry name" value="HIS_KIN"/>
    <property type="match status" value="1"/>
</dbReference>
<organism evidence="11 12">
    <name type="scientific">Candidatus Gemmiger excrementigallinarum</name>
    <dbReference type="NCBI Taxonomy" id="2838609"/>
    <lineage>
        <taxon>Bacteria</taxon>
        <taxon>Bacillati</taxon>
        <taxon>Bacillota</taxon>
        <taxon>Clostridia</taxon>
        <taxon>Eubacteriales</taxon>
        <taxon>Gemmiger</taxon>
    </lineage>
</organism>
<dbReference type="CDD" id="cd00082">
    <property type="entry name" value="HisKA"/>
    <property type="match status" value="1"/>
</dbReference>
<dbReference type="SMART" id="SM00388">
    <property type="entry name" value="HisKA"/>
    <property type="match status" value="1"/>
</dbReference>
<sequence length="466" mass="51293">MSDEERRQTRPRSMTRRYRRGLIMVGVLCVVATLIAATLLFQRSYTERVDRYLRALCTTMADGYLLRGTGDPQDLVQLAADTGVRCTLIAEDGTVLYDNESAAALPSHADRPEFRQALAEGSGTSTRESKTMDRETHYYALRLDTPAGVQVLRVGEEVDNIWGLSADTLPLLVCALVVILLGAGLFSAWLTRLLVQPINRLAENLDTIEADVPYEELIPLARTVQTDRKLREDNETMRREFTANVSHELKTPLTSISGYAELIETGMAKTADVPTFAARIHKEAQRMIALVSDILQLSELDSTQAARGQSAPPDMVPVDLAALVKEIAQTMTVNARKAYVTLQYDARPATVKGCRDQLVELTTNLCDNAIRYNRPGGHVELRCGVGADGCPYLEVEDNGIGIPQDSQSRVFERFYRVDKSRSKATGGTGLGLAIVKHIALLHDARIDLQSQVGTGTTIKVTFPKNS</sequence>
<feature type="transmembrane region" description="Helical" evidence="9">
    <location>
        <begin position="21"/>
        <end position="41"/>
    </location>
</feature>
<comment type="subcellular location">
    <subcellularLocation>
        <location evidence="2">Membrane</location>
    </subcellularLocation>
</comment>
<dbReference type="CDD" id="cd00075">
    <property type="entry name" value="HATPase"/>
    <property type="match status" value="1"/>
</dbReference>
<keyword evidence="9" id="KW-0812">Transmembrane</keyword>
<evidence type="ECO:0000256" key="1">
    <source>
        <dbReference type="ARBA" id="ARBA00000085"/>
    </source>
</evidence>
<evidence type="ECO:0000256" key="2">
    <source>
        <dbReference type="ARBA" id="ARBA00004370"/>
    </source>
</evidence>
<feature type="domain" description="Histidine kinase" evidence="10">
    <location>
        <begin position="244"/>
        <end position="466"/>
    </location>
</feature>
<dbReference type="GO" id="GO:0005886">
    <property type="term" value="C:plasma membrane"/>
    <property type="evidence" value="ECO:0007669"/>
    <property type="project" value="TreeGrafter"/>
</dbReference>
<name>A0A9D2ETN4_9FIRM</name>
<evidence type="ECO:0000313" key="12">
    <source>
        <dbReference type="Proteomes" id="UP000824048"/>
    </source>
</evidence>
<dbReference type="SUPFAM" id="SSF47384">
    <property type="entry name" value="Homodimeric domain of signal transducing histidine kinase"/>
    <property type="match status" value="1"/>
</dbReference>
<comment type="caution">
    <text evidence="11">The sequence shown here is derived from an EMBL/GenBank/DDBJ whole genome shotgun (WGS) entry which is preliminary data.</text>
</comment>
<dbReference type="Proteomes" id="UP000824048">
    <property type="component" value="Unassembled WGS sequence"/>
</dbReference>
<proteinExistence type="predicted"/>
<evidence type="ECO:0000256" key="4">
    <source>
        <dbReference type="ARBA" id="ARBA00022553"/>
    </source>
</evidence>
<protein>
    <recommendedName>
        <fullName evidence="3">histidine kinase</fullName>
        <ecNumber evidence="3">2.7.13.3</ecNumber>
    </recommendedName>
</protein>
<dbReference type="FunFam" id="3.30.565.10:FF:000006">
    <property type="entry name" value="Sensor histidine kinase WalK"/>
    <property type="match status" value="1"/>
</dbReference>
<dbReference type="AlphaFoldDB" id="A0A9D2ETN4"/>
<keyword evidence="8 9" id="KW-0472">Membrane</keyword>
<dbReference type="InterPro" id="IPR036890">
    <property type="entry name" value="HATPase_C_sf"/>
</dbReference>
<dbReference type="InterPro" id="IPR003661">
    <property type="entry name" value="HisK_dim/P_dom"/>
</dbReference>
<keyword evidence="4" id="KW-0597">Phosphoprotein</keyword>
<keyword evidence="9" id="KW-1133">Transmembrane helix</keyword>
<evidence type="ECO:0000256" key="8">
    <source>
        <dbReference type="ARBA" id="ARBA00023136"/>
    </source>
</evidence>
<dbReference type="Pfam" id="PF02518">
    <property type="entry name" value="HATPase_c"/>
    <property type="match status" value="1"/>
</dbReference>
<dbReference type="GO" id="GO:0016036">
    <property type="term" value="P:cellular response to phosphate starvation"/>
    <property type="evidence" value="ECO:0007669"/>
    <property type="project" value="TreeGrafter"/>
</dbReference>
<dbReference type="FunFam" id="1.10.287.130:FF:000001">
    <property type="entry name" value="Two-component sensor histidine kinase"/>
    <property type="match status" value="1"/>
</dbReference>
<dbReference type="InterPro" id="IPR003594">
    <property type="entry name" value="HATPase_dom"/>
</dbReference>
<dbReference type="Gene3D" id="3.30.565.10">
    <property type="entry name" value="Histidine kinase-like ATPase, C-terminal domain"/>
    <property type="match status" value="1"/>
</dbReference>